<dbReference type="SUPFAM" id="SSF56801">
    <property type="entry name" value="Acetyl-CoA synthetase-like"/>
    <property type="match status" value="1"/>
</dbReference>
<dbReference type="PANTHER" id="PTHR43767:SF10">
    <property type="entry name" value="SURFACTIN SYNTHASE SUBUNIT 1"/>
    <property type="match status" value="1"/>
</dbReference>
<organism evidence="3 4">
    <name type="scientific">Massilia violaceinigra</name>
    <dbReference type="NCBI Taxonomy" id="2045208"/>
    <lineage>
        <taxon>Bacteria</taxon>
        <taxon>Pseudomonadati</taxon>
        <taxon>Pseudomonadota</taxon>
        <taxon>Betaproteobacteria</taxon>
        <taxon>Burkholderiales</taxon>
        <taxon>Oxalobacteraceae</taxon>
        <taxon>Telluria group</taxon>
        <taxon>Massilia</taxon>
    </lineage>
</organism>
<dbReference type="InterPro" id="IPR000873">
    <property type="entry name" value="AMP-dep_synth/lig_dom"/>
</dbReference>
<evidence type="ECO:0000259" key="1">
    <source>
        <dbReference type="Pfam" id="PF00501"/>
    </source>
</evidence>
<dbReference type="InterPro" id="IPR017529">
    <property type="entry name" value="AcylCoA_ligase_PEP_1"/>
</dbReference>
<evidence type="ECO:0000313" key="3">
    <source>
        <dbReference type="EMBL" id="ATQ77114.1"/>
    </source>
</evidence>
<name>A0A2D2DQ60_9BURK</name>
<evidence type="ECO:0000313" key="4">
    <source>
        <dbReference type="Proteomes" id="UP000229897"/>
    </source>
</evidence>
<dbReference type="Gene3D" id="3.30.300.30">
    <property type="match status" value="1"/>
</dbReference>
<dbReference type="PROSITE" id="PS00455">
    <property type="entry name" value="AMP_BINDING"/>
    <property type="match status" value="1"/>
</dbReference>
<dbReference type="RefSeq" id="WP_099878989.1">
    <property type="nucleotide sequence ID" value="NZ_CP024608.1"/>
</dbReference>
<dbReference type="InterPro" id="IPR025110">
    <property type="entry name" value="AMP-bd_C"/>
</dbReference>
<feature type="domain" description="AMP-dependent synthetase/ligase" evidence="1">
    <location>
        <begin position="11"/>
        <end position="372"/>
    </location>
</feature>
<proteinExistence type="predicted"/>
<dbReference type="GO" id="GO:0016877">
    <property type="term" value="F:ligase activity, forming carbon-sulfur bonds"/>
    <property type="evidence" value="ECO:0007669"/>
    <property type="project" value="UniProtKB-ARBA"/>
</dbReference>
<sequence>MAQLLHDLINEAAWRTPHAPALRYLDNSLSYEELACCVEVAAQGLLGLGLARGERVAVFLDKCEEAVLALFGAAAAGLVLVPVNPLLKPAQVGHILRDCGARVLLTSPGRLATLDLELARCPELYCVLQTGAEDGMLPGLGVLAWDGWMKRAGTGPARDAHRCIDSDMAALLYTSGSSGAPKGVVLSHRNLVAGACSVAAYLGHTAHDRILALLPLSIDYGLSQLTSAFAAGAAVVLMNPLLTRDIPVMVARERITALAALPPLWIQLVELHWDTPHNLRYITSSGGAMPRAALDALRRRLPDTRVYLMYGLTEAFRATCLGPEQLDTRPDSIGKAIPNADVLVLRPDGQPCAPGEPGELVYRGPLVALGYWNDAARTAERFRPLPAQPGLPFTETGVWSGDTVRIDEDGYLYFIGRSDEMITTGGYRVSPTEIEEVLYATGLVAEAAALGLAHPVLGQSIALAVTPQRGCLLEPAVLLAACRAKLPGYMLPLLAQVRQAALPRGPNGKFDRRLLAAQMAAGI</sequence>
<evidence type="ECO:0000259" key="2">
    <source>
        <dbReference type="Pfam" id="PF13193"/>
    </source>
</evidence>
<dbReference type="InterPro" id="IPR042099">
    <property type="entry name" value="ANL_N_sf"/>
</dbReference>
<gene>
    <name evidence="3" type="ORF">CR152_23300</name>
</gene>
<dbReference type="InterPro" id="IPR050237">
    <property type="entry name" value="ATP-dep_AMP-bd_enzyme"/>
</dbReference>
<dbReference type="Gene3D" id="3.40.50.12780">
    <property type="entry name" value="N-terminal domain of ligase-like"/>
    <property type="match status" value="1"/>
</dbReference>
<keyword evidence="4" id="KW-1185">Reference proteome</keyword>
<dbReference type="KEGG" id="mass:CR152_23300"/>
<dbReference type="PANTHER" id="PTHR43767">
    <property type="entry name" value="LONG-CHAIN-FATTY-ACID--COA LIGASE"/>
    <property type="match status" value="1"/>
</dbReference>
<dbReference type="NCBIfam" id="TIGR03098">
    <property type="entry name" value="ligase_PEP_1"/>
    <property type="match status" value="1"/>
</dbReference>
<dbReference type="OrthoDB" id="9766486at2"/>
<dbReference type="Proteomes" id="UP000229897">
    <property type="component" value="Chromosome"/>
</dbReference>
<accession>A0A2D2DQ60</accession>
<dbReference type="InterPro" id="IPR020845">
    <property type="entry name" value="AMP-binding_CS"/>
</dbReference>
<dbReference type="Pfam" id="PF00501">
    <property type="entry name" value="AMP-binding"/>
    <property type="match status" value="1"/>
</dbReference>
<dbReference type="Pfam" id="PF13193">
    <property type="entry name" value="AMP-binding_C"/>
    <property type="match status" value="1"/>
</dbReference>
<feature type="domain" description="AMP-binding enzyme C-terminal" evidence="2">
    <location>
        <begin position="433"/>
        <end position="509"/>
    </location>
</feature>
<keyword evidence="3" id="KW-0436">Ligase</keyword>
<dbReference type="AlphaFoldDB" id="A0A2D2DQ60"/>
<reference evidence="3" key="1">
    <citation type="submission" date="2017-10" db="EMBL/GenBank/DDBJ databases">
        <title>Massilia psychrophilum sp. nov., a novel purple-pigmented bacterium isolated from Tianshan glacier, Xinjiang Municipality, China.</title>
        <authorList>
            <person name="Wang H."/>
        </authorList>
    </citation>
    <scope>NUCLEOTIDE SEQUENCE [LARGE SCALE GENOMIC DNA]</scope>
    <source>
        <strain evidence="3">B2</strain>
    </source>
</reference>
<dbReference type="EMBL" id="CP024608">
    <property type="protein sequence ID" value="ATQ77114.1"/>
    <property type="molecule type" value="Genomic_DNA"/>
</dbReference>
<dbReference type="InterPro" id="IPR045851">
    <property type="entry name" value="AMP-bd_C_sf"/>
</dbReference>
<protein>
    <submittedName>
        <fullName evidence="3">Acyl-CoA ligase (AMP-forming), exosortase A system-associated</fullName>
    </submittedName>
</protein>